<feature type="region of interest" description="Disordered" evidence="1">
    <location>
        <begin position="206"/>
        <end position="230"/>
    </location>
</feature>
<dbReference type="EMBL" id="JFBX01000750">
    <property type="protein sequence ID" value="KXH29557.1"/>
    <property type="molecule type" value="Genomic_DNA"/>
</dbReference>
<feature type="compositionally biased region" description="Basic and acidic residues" evidence="1">
    <location>
        <begin position="206"/>
        <end position="215"/>
    </location>
</feature>
<organism evidence="2 3">
    <name type="scientific">Colletotrichum simmondsii</name>
    <dbReference type="NCBI Taxonomy" id="703756"/>
    <lineage>
        <taxon>Eukaryota</taxon>
        <taxon>Fungi</taxon>
        <taxon>Dikarya</taxon>
        <taxon>Ascomycota</taxon>
        <taxon>Pezizomycotina</taxon>
        <taxon>Sordariomycetes</taxon>
        <taxon>Hypocreomycetidae</taxon>
        <taxon>Glomerellales</taxon>
        <taxon>Glomerellaceae</taxon>
        <taxon>Colletotrichum</taxon>
        <taxon>Colletotrichum acutatum species complex</taxon>
    </lineage>
</organism>
<evidence type="ECO:0000313" key="2">
    <source>
        <dbReference type="EMBL" id="KXH29557.1"/>
    </source>
</evidence>
<comment type="caution">
    <text evidence="2">The sequence shown here is derived from an EMBL/GenBank/DDBJ whole genome shotgun (WGS) entry which is preliminary data.</text>
</comment>
<protein>
    <submittedName>
        <fullName evidence="2">Uncharacterized protein</fullName>
    </submittedName>
</protein>
<reference evidence="2 3" key="1">
    <citation type="submission" date="2014-02" db="EMBL/GenBank/DDBJ databases">
        <title>The genome sequence of Colletotrichum simmondsii CBS122122.</title>
        <authorList>
            <person name="Baroncelli R."/>
            <person name="Thon M.R."/>
        </authorList>
    </citation>
    <scope>NUCLEOTIDE SEQUENCE [LARGE SCALE GENOMIC DNA]</scope>
    <source>
        <strain evidence="2 3">CBS122122</strain>
    </source>
</reference>
<evidence type="ECO:0000313" key="3">
    <source>
        <dbReference type="Proteomes" id="UP000070328"/>
    </source>
</evidence>
<dbReference type="AlphaFoldDB" id="A0A135S1D4"/>
<proteinExistence type="predicted"/>
<gene>
    <name evidence="2" type="ORF">CSIM01_06290</name>
</gene>
<dbReference type="Proteomes" id="UP000070328">
    <property type="component" value="Unassembled WGS sequence"/>
</dbReference>
<keyword evidence="3" id="KW-1185">Reference proteome</keyword>
<name>A0A135S1D4_9PEZI</name>
<accession>A0A135S1D4</accession>
<sequence>MCYRPTSLSQHLKSPSSDPKRIRALKGRQLCLREKPAAFVTCSIKFGSSGSGVRGYDNGAYIAGFLQLAFESHGSRRGGLHAFRLGIALRRATDNQLRAAWSEPGANISALGRHMRSTVVQRTLRSRINHGNAAIHSSVALITTNSPFATYPPSSSPGVHFGSPQFPQNLSSHPDRRLSRSTANCRIRKARYLTWGNIALTHEDQPSFDEPELRHGLRYRLPPQTPDASI</sequence>
<feature type="region of interest" description="Disordered" evidence="1">
    <location>
        <begin position="153"/>
        <end position="179"/>
    </location>
</feature>
<evidence type="ECO:0000256" key="1">
    <source>
        <dbReference type="SAM" id="MobiDB-lite"/>
    </source>
</evidence>